<keyword evidence="1" id="KW-0732">Signal</keyword>
<accession>D3PCP2</accession>
<reference evidence="2 3" key="1">
    <citation type="journal article" date="2010" name="DNA Res.">
        <title>Bacterial lifestyle in a deep-sea hydrothermal vent chimney revealed by the genome sequence of the thermophilic bacterium Deferribacter desulfuricans SSM1.</title>
        <authorList>
            <person name="Takaki Y."/>
            <person name="Shimamura S."/>
            <person name="Nakagawa S."/>
            <person name="Fukuhara Y."/>
            <person name="Horikawa H."/>
            <person name="Ankai A."/>
            <person name="Harada T."/>
            <person name="Hosoyama A."/>
            <person name="Oguchi A."/>
            <person name="Fukui S."/>
            <person name="Fujita N."/>
            <person name="Takami H."/>
            <person name="Takai K."/>
        </authorList>
    </citation>
    <scope>NUCLEOTIDE SEQUENCE [LARGE SCALE GENOMIC DNA]</scope>
    <source>
        <strain evidence="3">DSM 14783 / JCM 11476 / NBRC 101012 / SSM1</strain>
    </source>
</reference>
<gene>
    <name evidence="2" type="ordered locus">DEFDS_0889</name>
</gene>
<dbReference type="Proteomes" id="UP000001520">
    <property type="component" value="Chromosome"/>
</dbReference>
<feature type="chain" id="PRO_5003048294" description="Lipoprotein" evidence="1">
    <location>
        <begin position="23"/>
        <end position="267"/>
    </location>
</feature>
<evidence type="ECO:0000313" key="3">
    <source>
        <dbReference type="Proteomes" id="UP000001520"/>
    </source>
</evidence>
<feature type="signal peptide" evidence="1">
    <location>
        <begin position="1"/>
        <end position="22"/>
    </location>
</feature>
<evidence type="ECO:0000256" key="1">
    <source>
        <dbReference type="SAM" id="SignalP"/>
    </source>
</evidence>
<dbReference type="KEGG" id="ddf:DEFDS_0889"/>
<dbReference type="EMBL" id="AP011529">
    <property type="protein sequence ID" value="BAI80365.1"/>
    <property type="molecule type" value="Genomic_DNA"/>
</dbReference>
<sequence length="267" mass="30808">MKKIIFYLLIFVVLACSSGSKGNGKAMPFSQENLEKWISKIEKVSKNLEPASTVKELIANMKKGYKETCEDLGYDFDATILKMAVEGGMSRNQYYIALYNNIYSRINSLLENNSKEVISSGLLKKETVNKILLFNKYYGVDEDIISFVEDFYTQFKKQAKVSDFLKFLKDRINIKYRKTIKNKSISEICSNSDYIFSFRYEIANSPYDIIDVSSPLNKAFVLKKEDGNIEKINMIDLLCKKGNSFSVMLTDYGKSILENKDKFFWLN</sequence>
<dbReference type="HOGENOM" id="CLU_1041001_0_0_0"/>
<name>D3PCP2_DEFDS</name>
<evidence type="ECO:0008006" key="4">
    <source>
        <dbReference type="Google" id="ProtNLM"/>
    </source>
</evidence>
<dbReference type="AlphaFoldDB" id="D3PCP2"/>
<organism evidence="2 3">
    <name type="scientific">Deferribacter desulfuricans (strain DSM 14783 / JCM 11476 / NBRC 101012 / SSM1)</name>
    <dbReference type="NCBI Taxonomy" id="639282"/>
    <lineage>
        <taxon>Bacteria</taxon>
        <taxon>Pseudomonadati</taxon>
        <taxon>Deferribacterota</taxon>
        <taxon>Deferribacteres</taxon>
        <taxon>Deferribacterales</taxon>
        <taxon>Deferribacteraceae</taxon>
        <taxon>Deferribacter</taxon>
    </lineage>
</organism>
<dbReference type="RefSeq" id="WP_013007612.1">
    <property type="nucleotide sequence ID" value="NC_013939.1"/>
</dbReference>
<keyword evidence="3" id="KW-1185">Reference proteome</keyword>
<protein>
    <recommendedName>
        <fullName evidence="4">Lipoprotein</fullName>
    </recommendedName>
</protein>
<dbReference type="PROSITE" id="PS51257">
    <property type="entry name" value="PROKAR_LIPOPROTEIN"/>
    <property type="match status" value="1"/>
</dbReference>
<evidence type="ECO:0000313" key="2">
    <source>
        <dbReference type="EMBL" id="BAI80365.1"/>
    </source>
</evidence>
<proteinExistence type="predicted"/>